<dbReference type="SUPFAM" id="SSF53850">
    <property type="entry name" value="Periplasmic binding protein-like II"/>
    <property type="match status" value="1"/>
</dbReference>
<sequence>MKGITMSKFKLRFNMTAITLAVSSLFVTSLAAAEDIRVISSGGFAQAYKNLASAYEKSSSDKLISGWGPSMGTTANAIPVRMARGENIDVVIMVGDSLDTLMKEGKLVAGSKVVLANSLIACAVKTGNAKPDISTVDGLKQAFLQARTVAYSDSASGEYIKHQLMKKLGIAEQMQGKAAQIPATPVGEIIAHGEADFGCQQRSELLPVAGIDIVGLLPQEVQLSTPFSAAIVSGSKVQKNAQALLDFLSSEKNAGVIAETGLAPVAAKK</sequence>
<evidence type="ECO:0000256" key="1">
    <source>
        <dbReference type="SAM" id="SignalP"/>
    </source>
</evidence>
<proteinExistence type="predicted"/>
<dbReference type="Pfam" id="PF13531">
    <property type="entry name" value="SBP_bac_11"/>
    <property type="match status" value="1"/>
</dbReference>
<dbReference type="InterPro" id="IPR050682">
    <property type="entry name" value="ModA/WtpA"/>
</dbReference>
<name>A0ABR6XC79_9BURK</name>
<evidence type="ECO:0000313" key="2">
    <source>
        <dbReference type="EMBL" id="MBC3810175.1"/>
    </source>
</evidence>
<protein>
    <submittedName>
        <fullName evidence="2">Substrate-binding domain-containing protein</fullName>
    </submittedName>
</protein>
<keyword evidence="1" id="KW-0732">Signal</keyword>
<accession>A0ABR6XC79</accession>
<dbReference type="PANTHER" id="PTHR30632">
    <property type="entry name" value="MOLYBDATE-BINDING PERIPLASMIC PROTEIN"/>
    <property type="match status" value="1"/>
</dbReference>
<organism evidence="2 3">
    <name type="scientific">Undibacterium aquatile</name>
    <dbReference type="NCBI Taxonomy" id="1537398"/>
    <lineage>
        <taxon>Bacteria</taxon>
        <taxon>Pseudomonadati</taxon>
        <taxon>Pseudomonadota</taxon>
        <taxon>Betaproteobacteria</taxon>
        <taxon>Burkholderiales</taxon>
        <taxon>Oxalobacteraceae</taxon>
        <taxon>Undibacterium</taxon>
    </lineage>
</organism>
<keyword evidence="3" id="KW-1185">Reference proteome</keyword>
<dbReference type="Gene3D" id="3.40.190.10">
    <property type="entry name" value="Periplasmic binding protein-like II"/>
    <property type="match status" value="2"/>
</dbReference>
<dbReference type="PANTHER" id="PTHR30632:SF11">
    <property type="entry name" value="BLR4797 PROTEIN"/>
    <property type="match status" value="1"/>
</dbReference>
<comment type="caution">
    <text evidence="2">The sequence shown here is derived from an EMBL/GenBank/DDBJ whole genome shotgun (WGS) entry which is preliminary data.</text>
</comment>
<feature type="signal peptide" evidence="1">
    <location>
        <begin position="1"/>
        <end position="33"/>
    </location>
</feature>
<evidence type="ECO:0000313" key="3">
    <source>
        <dbReference type="Proteomes" id="UP000637632"/>
    </source>
</evidence>
<dbReference type="EMBL" id="JACOFT010000001">
    <property type="protein sequence ID" value="MBC3810175.1"/>
    <property type="molecule type" value="Genomic_DNA"/>
</dbReference>
<feature type="chain" id="PRO_5045046180" evidence="1">
    <location>
        <begin position="34"/>
        <end position="269"/>
    </location>
</feature>
<reference evidence="2 3" key="1">
    <citation type="submission" date="2020-08" db="EMBL/GenBank/DDBJ databases">
        <title>Novel species isolated from subtropical streams in China.</title>
        <authorList>
            <person name="Lu H."/>
        </authorList>
    </citation>
    <scope>NUCLEOTIDE SEQUENCE [LARGE SCALE GENOMIC DNA]</scope>
    <source>
        <strain evidence="2 3">CCTCC AB 2015119</strain>
    </source>
</reference>
<dbReference type="Proteomes" id="UP000637632">
    <property type="component" value="Unassembled WGS sequence"/>
</dbReference>
<gene>
    <name evidence="2" type="ORF">H8K26_01870</name>
</gene>